<evidence type="ECO:0000256" key="1">
    <source>
        <dbReference type="SAM" id="MobiDB-lite"/>
    </source>
</evidence>
<keyword evidence="3" id="KW-1185">Reference proteome</keyword>
<gene>
    <name evidence="2" type="ORF">AV530_001681</name>
</gene>
<feature type="region of interest" description="Disordered" evidence="1">
    <location>
        <begin position="38"/>
        <end position="65"/>
    </location>
</feature>
<dbReference type="EMBL" id="LSYS01002834">
    <property type="protein sequence ID" value="OPJ85453.1"/>
    <property type="molecule type" value="Genomic_DNA"/>
</dbReference>
<reference evidence="2 3" key="1">
    <citation type="submission" date="2016-02" db="EMBL/GenBank/DDBJ databases">
        <title>Band-tailed pigeon sequencing and assembly.</title>
        <authorList>
            <person name="Soares A.E."/>
            <person name="Novak B.J."/>
            <person name="Rice E.S."/>
            <person name="O'Connell B."/>
            <person name="Chang D."/>
            <person name="Weber S."/>
            <person name="Shapiro B."/>
        </authorList>
    </citation>
    <scope>NUCLEOTIDE SEQUENCE [LARGE SCALE GENOMIC DNA]</scope>
    <source>
        <strain evidence="2">BTP2013</strain>
        <tissue evidence="2">Blood</tissue>
    </source>
</reference>
<evidence type="ECO:0000313" key="3">
    <source>
        <dbReference type="Proteomes" id="UP000190648"/>
    </source>
</evidence>
<dbReference type="Proteomes" id="UP000190648">
    <property type="component" value="Unassembled WGS sequence"/>
</dbReference>
<comment type="caution">
    <text evidence="2">The sequence shown here is derived from an EMBL/GenBank/DDBJ whole genome shotgun (WGS) entry which is preliminary data.</text>
</comment>
<name>A0A1V4KM30_PATFA</name>
<protein>
    <submittedName>
        <fullName evidence="2">Uncharacterized protein</fullName>
    </submittedName>
</protein>
<sequence length="89" mass="9502">MEFILIQLSFSQGHQHPAVAESSAGPGTWIRSPAFQSFESDLESPKEAPGTARDPEPPSGAGCRAGLTLPLARNGGAVCWKRGRRDFHA</sequence>
<accession>A0A1V4KM30</accession>
<organism evidence="2 3">
    <name type="scientific">Patagioenas fasciata monilis</name>
    <dbReference type="NCBI Taxonomy" id="372326"/>
    <lineage>
        <taxon>Eukaryota</taxon>
        <taxon>Metazoa</taxon>
        <taxon>Chordata</taxon>
        <taxon>Craniata</taxon>
        <taxon>Vertebrata</taxon>
        <taxon>Euteleostomi</taxon>
        <taxon>Archelosauria</taxon>
        <taxon>Archosauria</taxon>
        <taxon>Dinosauria</taxon>
        <taxon>Saurischia</taxon>
        <taxon>Theropoda</taxon>
        <taxon>Coelurosauria</taxon>
        <taxon>Aves</taxon>
        <taxon>Neognathae</taxon>
        <taxon>Neoaves</taxon>
        <taxon>Columbimorphae</taxon>
        <taxon>Columbiformes</taxon>
        <taxon>Columbidae</taxon>
        <taxon>Patagioenas</taxon>
    </lineage>
</organism>
<evidence type="ECO:0000313" key="2">
    <source>
        <dbReference type="EMBL" id="OPJ85453.1"/>
    </source>
</evidence>
<proteinExistence type="predicted"/>
<dbReference type="AlphaFoldDB" id="A0A1V4KM30"/>